<dbReference type="InterPro" id="IPR023827">
    <property type="entry name" value="Peptidase_S8_Asp-AS"/>
</dbReference>
<dbReference type="InterPro" id="IPR050131">
    <property type="entry name" value="Peptidase_S8_subtilisin-like"/>
</dbReference>
<dbReference type="PANTHER" id="PTHR43806">
    <property type="entry name" value="PEPTIDASE S8"/>
    <property type="match status" value="1"/>
</dbReference>
<dbReference type="GO" id="GO:0004252">
    <property type="term" value="F:serine-type endopeptidase activity"/>
    <property type="evidence" value="ECO:0007669"/>
    <property type="project" value="InterPro"/>
</dbReference>
<keyword evidence="7" id="KW-0472">Membrane</keyword>
<reference evidence="10 11" key="1">
    <citation type="submission" date="2021-01" db="EMBL/GenBank/DDBJ databases">
        <title>Whole genome shotgun sequence of Catellatospora chokoriensis NBRC 107358.</title>
        <authorList>
            <person name="Komaki H."/>
            <person name="Tamura T."/>
        </authorList>
    </citation>
    <scope>NUCLEOTIDE SEQUENCE [LARGE SCALE GENOMIC DNA]</scope>
    <source>
        <strain evidence="10 11">NBRC 107358</strain>
    </source>
</reference>
<keyword evidence="7" id="KW-0812">Transmembrane</keyword>
<dbReference type="Proteomes" id="UP000619293">
    <property type="component" value="Unassembled WGS sequence"/>
</dbReference>
<dbReference type="Gene3D" id="3.40.50.200">
    <property type="entry name" value="Peptidase S8/S53 domain"/>
    <property type="match status" value="1"/>
</dbReference>
<sequence length="404" mass="39651">MSGPKSLVTAAVSVAVLLLGAPAAAAEPDVVRGMQWQLTGLDLAAVHQRATGAGVLVAVLDSGVDRSHPDLAGQVLGGPDAASNTDVDGRGTGLAGLIAGHGHVPAVSAGVVRPAVTPSASAGWPAPSQSAAAGDPRTAGVLGVAPGAQILPIAFAPAPGATGDPDALATAIDRAVFGGAKVVCIGRGVVPSSRLQASVEAAVARGVLIVAADADRAGRPFTPWPASYSGVLNAIPADRSGQVPVAPLSGRTTGIAVPGVDLITTGVGGGYRMDGGSSAAAVLAGAAAVVWSAYPQATLAQVLQRLRMTATDAGAPGADSRFGAGMLNLSAALAANLPQEAAPSVSPSPVASSPAASPSGSPRPVALADSRDWRRWLVVLPLLLFLVGLTGWAVRSARVRQQAA</sequence>
<comment type="caution">
    <text evidence="5">Lacks conserved residue(s) required for the propagation of feature annotation.</text>
</comment>
<keyword evidence="4" id="KW-0720">Serine protease</keyword>
<evidence type="ECO:0000256" key="5">
    <source>
        <dbReference type="PROSITE-ProRule" id="PRU01240"/>
    </source>
</evidence>
<dbReference type="PRINTS" id="PR00723">
    <property type="entry name" value="SUBTILISIN"/>
</dbReference>
<dbReference type="RefSeq" id="WP_191843179.1">
    <property type="nucleotide sequence ID" value="NZ_BAAALB010000002.1"/>
</dbReference>
<feature type="transmembrane region" description="Helical" evidence="7">
    <location>
        <begin position="373"/>
        <end position="394"/>
    </location>
</feature>
<feature type="region of interest" description="Disordered" evidence="6">
    <location>
        <begin position="341"/>
        <end position="364"/>
    </location>
</feature>
<evidence type="ECO:0000256" key="7">
    <source>
        <dbReference type="SAM" id="Phobius"/>
    </source>
</evidence>
<keyword evidence="7" id="KW-1133">Transmembrane helix</keyword>
<feature type="domain" description="Peptidase S8/S53" evidence="9">
    <location>
        <begin position="52"/>
        <end position="325"/>
    </location>
</feature>
<feature type="region of interest" description="Disordered" evidence="6">
    <location>
        <begin position="118"/>
        <end position="137"/>
    </location>
</feature>
<dbReference type="GO" id="GO:0006508">
    <property type="term" value="P:proteolysis"/>
    <property type="evidence" value="ECO:0007669"/>
    <property type="project" value="UniProtKB-KW"/>
</dbReference>
<evidence type="ECO:0000256" key="4">
    <source>
        <dbReference type="ARBA" id="ARBA00022825"/>
    </source>
</evidence>
<feature type="chain" id="PRO_5035316076" description="Peptidase S8/S53 domain-containing protein" evidence="8">
    <location>
        <begin position="26"/>
        <end position="404"/>
    </location>
</feature>
<comment type="similarity">
    <text evidence="1 5">Belongs to the peptidase S8 family.</text>
</comment>
<proteinExistence type="inferred from homology"/>
<dbReference type="SUPFAM" id="SSF52743">
    <property type="entry name" value="Subtilisin-like"/>
    <property type="match status" value="1"/>
</dbReference>
<evidence type="ECO:0000256" key="2">
    <source>
        <dbReference type="ARBA" id="ARBA00022670"/>
    </source>
</evidence>
<dbReference type="InterPro" id="IPR015500">
    <property type="entry name" value="Peptidase_S8_subtilisin-rel"/>
</dbReference>
<gene>
    <name evidence="10" type="ORF">Cch02nite_18710</name>
</gene>
<dbReference type="AlphaFoldDB" id="A0A8J3JP09"/>
<keyword evidence="11" id="KW-1185">Reference proteome</keyword>
<feature type="signal peptide" evidence="8">
    <location>
        <begin position="1"/>
        <end position="25"/>
    </location>
</feature>
<organism evidence="10 11">
    <name type="scientific">Catellatospora chokoriensis</name>
    <dbReference type="NCBI Taxonomy" id="310353"/>
    <lineage>
        <taxon>Bacteria</taxon>
        <taxon>Bacillati</taxon>
        <taxon>Actinomycetota</taxon>
        <taxon>Actinomycetes</taxon>
        <taxon>Micromonosporales</taxon>
        <taxon>Micromonosporaceae</taxon>
        <taxon>Catellatospora</taxon>
    </lineage>
</organism>
<dbReference type="PROSITE" id="PS00136">
    <property type="entry name" value="SUBTILASE_ASP"/>
    <property type="match status" value="1"/>
</dbReference>
<protein>
    <recommendedName>
        <fullName evidence="9">Peptidase S8/S53 domain-containing protein</fullName>
    </recommendedName>
</protein>
<evidence type="ECO:0000256" key="6">
    <source>
        <dbReference type="SAM" id="MobiDB-lite"/>
    </source>
</evidence>
<comment type="caution">
    <text evidence="10">The sequence shown here is derived from an EMBL/GenBank/DDBJ whole genome shotgun (WGS) entry which is preliminary data.</text>
</comment>
<keyword evidence="3" id="KW-0378">Hydrolase</keyword>
<accession>A0A8J3JP09</accession>
<name>A0A8J3JP09_9ACTN</name>
<dbReference type="InterPro" id="IPR036852">
    <property type="entry name" value="Peptidase_S8/S53_dom_sf"/>
</dbReference>
<keyword evidence="2" id="KW-0645">Protease</keyword>
<evidence type="ECO:0000256" key="3">
    <source>
        <dbReference type="ARBA" id="ARBA00022801"/>
    </source>
</evidence>
<evidence type="ECO:0000313" key="10">
    <source>
        <dbReference type="EMBL" id="GIF88427.1"/>
    </source>
</evidence>
<evidence type="ECO:0000256" key="8">
    <source>
        <dbReference type="SAM" id="SignalP"/>
    </source>
</evidence>
<dbReference type="Pfam" id="PF00082">
    <property type="entry name" value="Peptidase_S8"/>
    <property type="match status" value="1"/>
</dbReference>
<evidence type="ECO:0000313" key="11">
    <source>
        <dbReference type="Proteomes" id="UP000619293"/>
    </source>
</evidence>
<dbReference type="EMBL" id="BONG01000008">
    <property type="protein sequence ID" value="GIF88427.1"/>
    <property type="molecule type" value="Genomic_DNA"/>
</dbReference>
<dbReference type="InterPro" id="IPR000209">
    <property type="entry name" value="Peptidase_S8/S53_dom"/>
</dbReference>
<dbReference type="PROSITE" id="PS51892">
    <property type="entry name" value="SUBTILASE"/>
    <property type="match status" value="1"/>
</dbReference>
<dbReference type="PANTHER" id="PTHR43806:SF11">
    <property type="entry name" value="CEREVISIN-RELATED"/>
    <property type="match status" value="1"/>
</dbReference>
<evidence type="ECO:0000259" key="9">
    <source>
        <dbReference type="Pfam" id="PF00082"/>
    </source>
</evidence>
<keyword evidence="8" id="KW-0732">Signal</keyword>
<evidence type="ECO:0000256" key="1">
    <source>
        <dbReference type="ARBA" id="ARBA00011073"/>
    </source>
</evidence>